<evidence type="ECO:0000313" key="2">
    <source>
        <dbReference type="Proteomes" id="UP000532746"/>
    </source>
</evidence>
<gene>
    <name evidence="1" type="ORF">HNQ93_002697</name>
</gene>
<protein>
    <submittedName>
        <fullName evidence="1">Uncharacterized protein</fullName>
    </submittedName>
</protein>
<evidence type="ECO:0000313" key="1">
    <source>
        <dbReference type="EMBL" id="MBB6059837.1"/>
    </source>
</evidence>
<name>A0A7W9T1F1_9BACT</name>
<dbReference type="EMBL" id="JACHGG010000003">
    <property type="protein sequence ID" value="MBB6059837.1"/>
    <property type="molecule type" value="Genomic_DNA"/>
</dbReference>
<sequence length="146" mass="16172">MSFLGLLTGCGEQQPNHNQQAKLKHYAQCYAAYSDDDTIHLQISTLHPAVTGRIVFKDAHRQSGPISGTMHGDTLLADWRLEYNGKPGSVSTPVAFLRHGNSFLQGFGDIKEQGGRFIFKNQATLLFDPARILQPVSCQPEISFQQ</sequence>
<organism evidence="1 2">
    <name type="scientific">Hymenobacter luteus</name>
    <dbReference type="NCBI Taxonomy" id="1411122"/>
    <lineage>
        <taxon>Bacteria</taxon>
        <taxon>Pseudomonadati</taxon>
        <taxon>Bacteroidota</taxon>
        <taxon>Cytophagia</taxon>
        <taxon>Cytophagales</taxon>
        <taxon>Hymenobacteraceae</taxon>
        <taxon>Hymenobacter</taxon>
    </lineage>
</organism>
<proteinExistence type="predicted"/>
<accession>A0A7W9T1F1</accession>
<dbReference type="Proteomes" id="UP000532746">
    <property type="component" value="Unassembled WGS sequence"/>
</dbReference>
<dbReference type="AlphaFoldDB" id="A0A7W9T1F1"/>
<dbReference type="RefSeq" id="WP_183403731.1">
    <property type="nucleotide sequence ID" value="NZ_JACHGG010000003.1"/>
</dbReference>
<reference evidence="1 2" key="1">
    <citation type="submission" date="2020-08" db="EMBL/GenBank/DDBJ databases">
        <title>Genomic Encyclopedia of Type Strains, Phase IV (KMG-IV): sequencing the most valuable type-strain genomes for metagenomic binning, comparative biology and taxonomic classification.</title>
        <authorList>
            <person name="Goeker M."/>
        </authorList>
    </citation>
    <scope>NUCLEOTIDE SEQUENCE [LARGE SCALE GENOMIC DNA]</scope>
    <source>
        <strain evidence="1 2">DSM 26718</strain>
    </source>
</reference>
<comment type="caution">
    <text evidence="1">The sequence shown here is derived from an EMBL/GenBank/DDBJ whole genome shotgun (WGS) entry which is preliminary data.</text>
</comment>
<keyword evidence="2" id="KW-1185">Reference proteome</keyword>